<dbReference type="KEGG" id="llu:AKJ09_02994"/>
<accession>A0A0K1PS18</accession>
<evidence type="ECO:0000313" key="3">
    <source>
        <dbReference type="Proteomes" id="UP000064967"/>
    </source>
</evidence>
<gene>
    <name evidence="2" type="ORF">AKJ09_02994</name>
</gene>
<feature type="region of interest" description="Disordered" evidence="1">
    <location>
        <begin position="1"/>
        <end position="42"/>
    </location>
</feature>
<evidence type="ECO:0000256" key="1">
    <source>
        <dbReference type="SAM" id="MobiDB-lite"/>
    </source>
</evidence>
<dbReference type="STRING" id="1391654.AKJ09_02994"/>
<feature type="compositionally biased region" description="Polar residues" evidence="1">
    <location>
        <begin position="31"/>
        <end position="42"/>
    </location>
</feature>
<feature type="compositionally biased region" description="Polar residues" evidence="1">
    <location>
        <begin position="1"/>
        <end position="10"/>
    </location>
</feature>
<feature type="compositionally biased region" description="Basic residues" evidence="1">
    <location>
        <begin position="16"/>
        <end position="30"/>
    </location>
</feature>
<protein>
    <submittedName>
        <fullName evidence="2">Uncharacterized protein</fullName>
    </submittedName>
</protein>
<reference evidence="2 3" key="1">
    <citation type="submission" date="2015-08" db="EMBL/GenBank/DDBJ databases">
        <authorList>
            <person name="Babu N.S."/>
            <person name="Beckwith C.J."/>
            <person name="Beseler K.G."/>
            <person name="Brison A."/>
            <person name="Carone J.V."/>
            <person name="Caskin T.P."/>
            <person name="Diamond M."/>
            <person name="Durham M.E."/>
            <person name="Foxe J.M."/>
            <person name="Go M."/>
            <person name="Henderson B.A."/>
            <person name="Jones I.B."/>
            <person name="McGettigan J.A."/>
            <person name="Micheletti S.J."/>
            <person name="Nasrallah M.E."/>
            <person name="Ortiz D."/>
            <person name="Piller C.R."/>
            <person name="Privatt S.R."/>
            <person name="Schneider S.L."/>
            <person name="Sharp S."/>
            <person name="Smith T.C."/>
            <person name="Stanton J.D."/>
            <person name="Ullery H.E."/>
            <person name="Wilson R.J."/>
            <person name="Serrano M.G."/>
            <person name="Buck G."/>
            <person name="Lee V."/>
            <person name="Wang Y."/>
            <person name="Carvalho R."/>
            <person name="Voegtly L."/>
            <person name="Shi R."/>
            <person name="Duckworth R."/>
            <person name="Johnson A."/>
            <person name="Loviza R."/>
            <person name="Walstead R."/>
            <person name="Shah Z."/>
            <person name="Kiflezghi M."/>
            <person name="Wade K."/>
            <person name="Ball S.L."/>
            <person name="Bradley K.W."/>
            <person name="Asai D.J."/>
            <person name="Bowman C.A."/>
            <person name="Russell D.A."/>
            <person name="Pope W.H."/>
            <person name="Jacobs-Sera D."/>
            <person name="Hendrix R.W."/>
            <person name="Hatfull G.F."/>
        </authorList>
    </citation>
    <scope>NUCLEOTIDE SEQUENCE [LARGE SCALE GENOMIC DNA]</scope>
    <source>
        <strain evidence="2 3">DSM 27648</strain>
    </source>
</reference>
<proteinExistence type="predicted"/>
<keyword evidence="3" id="KW-1185">Reference proteome</keyword>
<evidence type="ECO:0000313" key="2">
    <source>
        <dbReference type="EMBL" id="AKU96330.1"/>
    </source>
</evidence>
<name>A0A0K1PS18_9BACT</name>
<organism evidence="2 3">
    <name type="scientific">Labilithrix luteola</name>
    <dbReference type="NCBI Taxonomy" id="1391654"/>
    <lineage>
        <taxon>Bacteria</taxon>
        <taxon>Pseudomonadati</taxon>
        <taxon>Myxococcota</taxon>
        <taxon>Polyangia</taxon>
        <taxon>Polyangiales</taxon>
        <taxon>Labilitrichaceae</taxon>
        <taxon>Labilithrix</taxon>
    </lineage>
</organism>
<sequence length="42" mass="4447">MHRGSELTSSLDRRAPPTKHGHSRSAKSRARGTTTASVSSSP</sequence>
<dbReference type="AlphaFoldDB" id="A0A0K1PS18"/>
<dbReference type="EMBL" id="CP012333">
    <property type="protein sequence ID" value="AKU96330.1"/>
    <property type="molecule type" value="Genomic_DNA"/>
</dbReference>
<dbReference type="Proteomes" id="UP000064967">
    <property type="component" value="Chromosome"/>
</dbReference>